<dbReference type="CDD" id="cd21380">
    <property type="entry name" value="CTWD_Cns1"/>
    <property type="match status" value="1"/>
</dbReference>
<accession>A0ABY7FLS5</accession>
<dbReference type="Proteomes" id="UP001164746">
    <property type="component" value="Chromosome 13"/>
</dbReference>
<name>A0ABY7FLS5_MYAAR</name>
<reference evidence="4" key="1">
    <citation type="submission" date="2022-11" db="EMBL/GenBank/DDBJ databases">
        <title>Centuries of genome instability and evolution in soft-shell clam transmissible cancer (bioRxiv).</title>
        <authorList>
            <person name="Hart S.F.M."/>
            <person name="Yonemitsu M.A."/>
            <person name="Giersch R.M."/>
            <person name="Beal B.F."/>
            <person name="Arriagada G."/>
            <person name="Davis B.W."/>
            <person name="Ostrander E.A."/>
            <person name="Goff S.P."/>
            <person name="Metzger M.J."/>
        </authorList>
    </citation>
    <scope>NUCLEOTIDE SEQUENCE</scope>
    <source>
        <strain evidence="4">MELC-2E11</strain>
        <tissue evidence="4">Siphon/mantle</tissue>
    </source>
</reference>
<proteinExistence type="predicted"/>
<dbReference type="PANTHER" id="PTHR46035">
    <property type="entry name" value="TETRATRICOPEPTIDE REPEAT PROTEIN 4"/>
    <property type="match status" value="1"/>
</dbReference>
<gene>
    <name evidence="4" type="ORF">MAR_036842</name>
</gene>
<protein>
    <submittedName>
        <fullName evidence="4">TTC4-like protein</fullName>
    </submittedName>
</protein>
<dbReference type="PANTHER" id="PTHR46035:SF1">
    <property type="entry name" value="TETRATRICOPEPTIDE REPEAT PROTEIN 4"/>
    <property type="match status" value="1"/>
</dbReference>
<evidence type="ECO:0000313" key="5">
    <source>
        <dbReference type="Proteomes" id="UP001164746"/>
    </source>
</evidence>
<sequence length="362" mass="40945">METASHVTWKTASHVTWETDSHVTWEIAMSPGKAASHITWETIASQTNKLVSCKTEQGERTSAQTWSEGLGSHQYNNPCNKKMTASIIQDSSLPISVMSNGSEAQLARLAPGSGPSSNGSEAQLDKVGLRSLGSHPAFMKEWDPAVPLSDDMEGLMRLKYEAEDPTGLVINHSFKKISQAMKGIERDKRKEELREKKVKAKETRLLETIQQRGVKMRGLKVDKEGELKMEGVLGVKQGARVTMDANSVLYWPVMLLYPEYSETDFIQMFCESHRLIDHLSHMFGAETEPPHWDPDRRYKPHTVNMYFEDRDSEKLIKVNKESTLSKVLKHKKYVVYDGTPSFFLTVAGSEFEKIFLENDKFA</sequence>
<keyword evidence="2" id="KW-0802">TPR repeat</keyword>
<dbReference type="Pfam" id="PF18972">
    <property type="entry name" value="Wheel"/>
    <property type="match status" value="1"/>
</dbReference>
<evidence type="ECO:0000256" key="2">
    <source>
        <dbReference type="ARBA" id="ARBA00022803"/>
    </source>
</evidence>
<organism evidence="4 5">
    <name type="scientific">Mya arenaria</name>
    <name type="common">Soft-shell clam</name>
    <dbReference type="NCBI Taxonomy" id="6604"/>
    <lineage>
        <taxon>Eukaryota</taxon>
        <taxon>Metazoa</taxon>
        <taxon>Spiralia</taxon>
        <taxon>Lophotrochozoa</taxon>
        <taxon>Mollusca</taxon>
        <taxon>Bivalvia</taxon>
        <taxon>Autobranchia</taxon>
        <taxon>Heteroconchia</taxon>
        <taxon>Euheterodonta</taxon>
        <taxon>Imparidentia</taxon>
        <taxon>Neoheterodontei</taxon>
        <taxon>Myida</taxon>
        <taxon>Myoidea</taxon>
        <taxon>Myidae</taxon>
        <taxon>Mya</taxon>
    </lineage>
</organism>
<dbReference type="EMBL" id="CP111024">
    <property type="protein sequence ID" value="WAR23173.1"/>
    <property type="molecule type" value="Genomic_DNA"/>
</dbReference>
<evidence type="ECO:0000313" key="4">
    <source>
        <dbReference type="EMBL" id="WAR23173.1"/>
    </source>
</evidence>
<evidence type="ECO:0000256" key="1">
    <source>
        <dbReference type="ARBA" id="ARBA00022737"/>
    </source>
</evidence>
<dbReference type="InterPro" id="IPR044059">
    <property type="entry name" value="Csn1/TTC4_wheel"/>
</dbReference>
<keyword evidence="5" id="KW-1185">Reference proteome</keyword>
<evidence type="ECO:0000259" key="3">
    <source>
        <dbReference type="Pfam" id="PF18972"/>
    </source>
</evidence>
<feature type="domain" description="Cns1/TTC4 wheel" evidence="3">
    <location>
        <begin position="244"/>
        <end position="349"/>
    </location>
</feature>
<keyword evidence="1" id="KW-0677">Repeat</keyword>